<comment type="caution">
    <text evidence="1">The sequence shown here is derived from an EMBL/GenBank/DDBJ whole genome shotgun (WGS) entry which is preliminary data.</text>
</comment>
<name>A0A4Y2P065_ARAVE</name>
<dbReference type="OrthoDB" id="6435013at2759"/>
<keyword evidence="2" id="KW-1185">Reference proteome</keyword>
<dbReference type="AlphaFoldDB" id="A0A4Y2P065"/>
<protein>
    <submittedName>
        <fullName evidence="1">Uncharacterized protein</fullName>
    </submittedName>
</protein>
<organism evidence="1 2">
    <name type="scientific">Araneus ventricosus</name>
    <name type="common">Orbweaver spider</name>
    <name type="synonym">Epeira ventricosa</name>
    <dbReference type="NCBI Taxonomy" id="182803"/>
    <lineage>
        <taxon>Eukaryota</taxon>
        <taxon>Metazoa</taxon>
        <taxon>Ecdysozoa</taxon>
        <taxon>Arthropoda</taxon>
        <taxon>Chelicerata</taxon>
        <taxon>Arachnida</taxon>
        <taxon>Araneae</taxon>
        <taxon>Araneomorphae</taxon>
        <taxon>Entelegynae</taxon>
        <taxon>Araneoidea</taxon>
        <taxon>Araneidae</taxon>
        <taxon>Araneus</taxon>
    </lineage>
</organism>
<accession>A0A4Y2P065</accession>
<dbReference type="EMBL" id="BGPR01010047">
    <property type="protein sequence ID" value="GBN43960.1"/>
    <property type="molecule type" value="Genomic_DNA"/>
</dbReference>
<gene>
    <name evidence="1" type="ORF">AVEN_237024_1</name>
</gene>
<dbReference type="Proteomes" id="UP000499080">
    <property type="component" value="Unassembled WGS sequence"/>
</dbReference>
<evidence type="ECO:0000313" key="1">
    <source>
        <dbReference type="EMBL" id="GBN43960.1"/>
    </source>
</evidence>
<reference evidence="1 2" key="1">
    <citation type="journal article" date="2019" name="Sci. Rep.">
        <title>Orb-weaving spider Araneus ventricosus genome elucidates the spidroin gene catalogue.</title>
        <authorList>
            <person name="Kono N."/>
            <person name="Nakamura H."/>
            <person name="Ohtoshi R."/>
            <person name="Moran D.A.P."/>
            <person name="Shinohara A."/>
            <person name="Yoshida Y."/>
            <person name="Fujiwara M."/>
            <person name="Mori M."/>
            <person name="Tomita M."/>
            <person name="Arakawa K."/>
        </authorList>
    </citation>
    <scope>NUCLEOTIDE SEQUENCE [LARGE SCALE GENOMIC DNA]</scope>
</reference>
<sequence>MSHGNAAVESGFSINKAMLIENIQERSVIALRTVYDAVSNSGDLFKVDITKQIILAARNAPRCYHEHLKAKNLIEKKSEEQASINKRAAEKIKELKVKKMKIQQEAN</sequence>
<evidence type="ECO:0000313" key="2">
    <source>
        <dbReference type="Proteomes" id="UP000499080"/>
    </source>
</evidence>
<proteinExistence type="predicted"/>